<dbReference type="EMBL" id="FQZT01000002">
    <property type="protein sequence ID" value="SHI79267.1"/>
    <property type="molecule type" value="Genomic_DNA"/>
</dbReference>
<keyword evidence="2" id="KW-0489">Methyltransferase</keyword>
<dbReference type="PANTHER" id="PTHR43591">
    <property type="entry name" value="METHYLTRANSFERASE"/>
    <property type="match status" value="1"/>
</dbReference>
<dbReference type="OrthoDB" id="9787738at2"/>
<dbReference type="GO" id="GO:0032259">
    <property type="term" value="P:methylation"/>
    <property type="evidence" value="ECO:0007669"/>
    <property type="project" value="UniProtKB-KW"/>
</dbReference>
<organism evidence="2 3">
    <name type="scientific">Malonomonas rubra DSM 5091</name>
    <dbReference type="NCBI Taxonomy" id="1122189"/>
    <lineage>
        <taxon>Bacteria</taxon>
        <taxon>Pseudomonadati</taxon>
        <taxon>Thermodesulfobacteriota</taxon>
        <taxon>Desulfuromonadia</taxon>
        <taxon>Desulfuromonadales</taxon>
        <taxon>Geopsychrobacteraceae</taxon>
        <taxon>Malonomonas</taxon>
    </lineage>
</organism>
<reference evidence="2 3" key="1">
    <citation type="submission" date="2016-11" db="EMBL/GenBank/DDBJ databases">
        <authorList>
            <person name="Jaros S."/>
            <person name="Januszkiewicz K."/>
            <person name="Wedrychowicz H."/>
        </authorList>
    </citation>
    <scope>NUCLEOTIDE SEQUENCE [LARGE SCALE GENOMIC DNA]</scope>
    <source>
        <strain evidence="2 3">DSM 5091</strain>
    </source>
</reference>
<dbReference type="Pfam" id="PF08241">
    <property type="entry name" value="Methyltransf_11"/>
    <property type="match status" value="1"/>
</dbReference>
<dbReference type="Gene3D" id="3.40.50.150">
    <property type="entry name" value="Vaccinia Virus protein VP39"/>
    <property type="match status" value="1"/>
</dbReference>
<feature type="domain" description="Methyltransferase type 11" evidence="1">
    <location>
        <begin position="48"/>
        <end position="145"/>
    </location>
</feature>
<dbReference type="SUPFAM" id="SSF53335">
    <property type="entry name" value="S-adenosyl-L-methionine-dependent methyltransferases"/>
    <property type="match status" value="1"/>
</dbReference>
<sequence length="264" mass="30257">MDKKFKNRVREQFGKTAMAYVQAARFSGGKDLEEAARLLKPTQDDNLLDVACGGGHTALFFAPLVRQVVASDLTMQMLKKAQEHLAEEGGVDNVVFREADAEDLPFPAGSFTLLTCRIAPHHFPDVPRALKEFHRVLRRGGRMVIIDTLLPADPEIADFYQTMEQMRDPTHIRAFSEADWAQMILDAELILQETKVIPKTHDFQDWAKRAGLNRKEIQQLNRYFMDAPQKVHDYFKIESFAGEVETYTDQKLLVYATRKEKEKK</sequence>
<dbReference type="AlphaFoldDB" id="A0A1M6E187"/>
<gene>
    <name evidence="2" type="ORF">SAMN02745165_00896</name>
</gene>
<protein>
    <submittedName>
        <fullName evidence="2">Methyltransferase domain-containing protein</fullName>
    </submittedName>
</protein>
<evidence type="ECO:0000313" key="3">
    <source>
        <dbReference type="Proteomes" id="UP000184171"/>
    </source>
</evidence>
<dbReference type="RefSeq" id="WP_072905978.1">
    <property type="nucleotide sequence ID" value="NZ_FQZT01000002.1"/>
</dbReference>
<dbReference type="CDD" id="cd02440">
    <property type="entry name" value="AdoMet_MTases"/>
    <property type="match status" value="1"/>
</dbReference>
<accession>A0A1M6E187</accession>
<dbReference type="STRING" id="1122189.SAMN02745165_00896"/>
<dbReference type="InterPro" id="IPR013216">
    <property type="entry name" value="Methyltransf_11"/>
</dbReference>
<evidence type="ECO:0000313" key="2">
    <source>
        <dbReference type="EMBL" id="SHI79267.1"/>
    </source>
</evidence>
<name>A0A1M6E187_MALRU</name>
<dbReference type="Proteomes" id="UP000184171">
    <property type="component" value="Unassembled WGS sequence"/>
</dbReference>
<keyword evidence="3" id="KW-1185">Reference proteome</keyword>
<proteinExistence type="predicted"/>
<evidence type="ECO:0000259" key="1">
    <source>
        <dbReference type="Pfam" id="PF08241"/>
    </source>
</evidence>
<dbReference type="GO" id="GO:0008757">
    <property type="term" value="F:S-adenosylmethionine-dependent methyltransferase activity"/>
    <property type="evidence" value="ECO:0007669"/>
    <property type="project" value="InterPro"/>
</dbReference>
<dbReference type="PANTHER" id="PTHR43591:SF24">
    <property type="entry name" value="2-METHOXY-6-POLYPRENYL-1,4-BENZOQUINOL METHYLASE, MITOCHONDRIAL"/>
    <property type="match status" value="1"/>
</dbReference>
<keyword evidence="2" id="KW-0808">Transferase</keyword>
<dbReference type="InterPro" id="IPR029063">
    <property type="entry name" value="SAM-dependent_MTases_sf"/>
</dbReference>